<dbReference type="OrthoDB" id="9809023at2"/>
<dbReference type="PANTHER" id="PTHR36441:SF1">
    <property type="entry name" value="DUF503 DOMAIN-CONTAINING PROTEIN"/>
    <property type="match status" value="1"/>
</dbReference>
<dbReference type="SUPFAM" id="SSF103007">
    <property type="entry name" value="Hypothetical protein TT1725"/>
    <property type="match status" value="1"/>
</dbReference>
<reference evidence="1 2" key="1">
    <citation type="journal article" date="2005" name="Int. J. Syst. Evol. Microbiol.">
        <title>Bacillus litoralis sp. nov., isolated from a tidal flat of the Yellow Sea in Korea.</title>
        <authorList>
            <person name="Yoon J.H."/>
            <person name="Oh T.K."/>
        </authorList>
    </citation>
    <scope>NUCLEOTIDE SEQUENCE [LARGE SCALE GENOMIC DNA]</scope>
    <source>
        <strain evidence="1 2">SW-211</strain>
    </source>
</reference>
<protein>
    <submittedName>
        <fullName evidence="1">DUF503 family protein</fullName>
    </submittedName>
</protein>
<keyword evidence="2" id="KW-1185">Reference proteome</keyword>
<dbReference type="Pfam" id="PF04456">
    <property type="entry name" value="DUF503"/>
    <property type="match status" value="1"/>
</dbReference>
<organism evidence="1 2">
    <name type="scientific">Metabacillus litoralis</name>
    <dbReference type="NCBI Taxonomy" id="152268"/>
    <lineage>
        <taxon>Bacteria</taxon>
        <taxon>Bacillati</taxon>
        <taxon>Bacillota</taxon>
        <taxon>Bacilli</taxon>
        <taxon>Bacillales</taxon>
        <taxon>Bacillaceae</taxon>
        <taxon>Metabacillus</taxon>
    </lineage>
</organism>
<dbReference type="Gene3D" id="3.30.70.1120">
    <property type="entry name" value="TT1725-like"/>
    <property type="match status" value="1"/>
</dbReference>
<comment type="caution">
    <text evidence="1">The sequence shown here is derived from an EMBL/GenBank/DDBJ whole genome shotgun (WGS) entry which is preliminary data.</text>
</comment>
<dbReference type="Proteomes" id="UP000321363">
    <property type="component" value="Unassembled WGS sequence"/>
</dbReference>
<dbReference type="AlphaFoldDB" id="A0A5C6W804"/>
<dbReference type="RefSeq" id="WP_146946662.1">
    <property type="nucleotide sequence ID" value="NZ_VOQF01000003.1"/>
</dbReference>
<name>A0A5C6W804_9BACI</name>
<evidence type="ECO:0000313" key="2">
    <source>
        <dbReference type="Proteomes" id="UP000321363"/>
    </source>
</evidence>
<accession>A0A5C6W804</accession>
<dbReference type="InterPro" id="IPR036746">
    <property type="entry name" value="TT1725-like_sf"/>
</dbReference>
<dbReference type="PANTHER" id="PTHR36441">
    <property type="entry name" value="HYPOTHETICAL CYTOSOLIC PROTEIN"/>
    <property type="match status" value="1"/>
</dbReference>
<sequence>MIGYVDCECIVYDSQSLKEKRAVLQRVLTRTKQKFNVSISEIDFQDSWQRTKFGIVAVSSAKVQTERELNQVLRFLDSFPEIERTITSFEWF</sequence>
<evidence type="ECO:0000313" key="1">
    <source>
        <dbReference type="EMBL" id="TXC91916.1"/>
    </source>
</evidence>
<proteinExistence type="predicted"/>
<dbReference type="InterPro" id="IPR007546">
    <property type="entry name" value="DUF503"/>
</dbReference>
<dbReference type="EMBL" id="VOQF01000003">
    <property type="protein sequence ID" value="TXC91916.1"/>
    <property type="molecule type" value="Genomic_DNA"/>
</dbReference>
<gene>
    <name evidence="1" type="ORF">FS935_05910</name>
</gene>